<dbReference type="InterPro" id="IPR029056">
    <property type="entry name" value="Ribokinase-like"/>
</dbReference>
<reference evidence="3 4" key="1">
    <citation type="submission" date="2018-03" db="EMBL/GenBank/DDBJ databases">
        <title>Genome sequencing of Ottowia sp.</title>
        <authorList>
            <person name="Kim S.-J."/>
            <person name="Heo J."/>
            <person name="Kwon S.-W."/>
        </authorList>
    </citation>
    <scope>NUCLEOTIDE SEQUENCE [LARGE SCALE GENOMIC DNA]</scope>
    <source>
        <strain evidence="3 4">KADR8-3</strain>
    </source>
</reference>
<feature type="compositionally biased region" description="Polar residues" evidence="1">
    <location>
        <begin position="12"/>
        <end position="21"/>
    </location>
</feature>
<sequence>MQPDAPFPPTEPSQDCDTSAPTPGEDTLACVLVFNACDPVGAGGVSGDALVVASIGAHALPVTTGVYLRDTRETAGWAALPAAAVEEQARMVAEDIPVQTIKVGFLGSAEAVATVAAFTADYAEAPVVTFLPDLSWWEQPEIEAYLDALRDLLLPQTAVLVGNNTTLRHWLLPESATDRRARPTDLARAASALGVSYVLVTGLALDGDRVGNVLASPEAELFSHAYERIEAGFMGAGDILSAALAALLANGSELTHAAAEALQYLDQALDHGFHPGMGRAVADRLFWAETDDEPAPGAADGDAHGDGPHPIHIPSPSNDIQH</sequence>
<dbReference type="AlphaFoldDB" id="A0A2S0MDT9"/>
<keyword evidence="3" id="KW-0418">Kinase</keyword>
<dbReference type="PANTHER" id="PTHR20858">
    <property type="entry name" value="PHOSPHOMETHYLPYRIMIDINE KINASE"/>
    <property type="match status" value="1"/>
</dbReference>
<dbReference type="EMBL" id="CP027666">
    <property type="protein sequence ID" value="AVO33997.1"/>
    <property type="molecule type" value="Genomic_DNA"/>
</dbReference>
<gene>
    <name evidence="3" type="ORF">C6570_06835</name>
</gene>
<dbReference type="Gene3D" id="3.40.1190.20">
    <property type="match status" value="1"/>
</dbReference>
<organism evidence="3 4">
    <name type="scientific">Ottowia oryzae</name>
    <dbReference type="NCBI Taxonomy" id="2109914"/>
    <lineage>
        <taxon>Bacteria</taxon>
        <taxon>Pseudomonadati</taxon>
        <taxon>Pseudomonadota</taxon>
        <taxon>Betaproteobacteria</taxon>
        <taxon>Burkholderiales</taxon>
        <taxon>Comamonadaceae</taxon>
        <taxon>Ottowia</taxon>
    </lineage>
</organism>
<dbReference type="GO" id="GO:0008902">
    <property type="term" value="F:hydroxymethylpyrimidine kinase activity"/>
    <property type="evidence" value="ECO:0007669"/>
    <property type="project" value="TreeGrafter"/>
</dbReference>
<dbReference type="SUPFAM" id="SSF53613">
    <property type="entry name" value="Ribokinase-like"/>
    <property type="match status" value="1"/>
</dbReference>
<evidence type="ECO:0000313" key="3">
    <source>
        <dbReference type="EMBL" id="AVO33997.1"/>
    </source>
</evidence>
<feature type="domain" description="Pyridoxamine kinase/Phosphomethylpyrimidine kinase" evidence="2">
    <location>
        <begin position="38"/>
        <end position="279"/>
    </location>
</feature>
<dbReference type="GO" id="GO:0009228">
    <property type="term" value="P:thiamine biosynthetic process"/>
    <property type="evidence" value="ECO:0007669"/>
    <property type="project" value="TreeGrafter"/>
</dbReference>
<dbReference type="GO" id="GO:0009229">
    <property type="term" value="P:thiamine diphosphate biosynthetic process"/>
    <property type="evidence" value="ECO:0007669"/>
    <property type="project" value="UniProtKB-UniPathway"/>
</dbReference>
<keyword evidence="3" id="KW-0808">Transferase</keyword>
<evidence type="ECO:0000313" key="4">
    <source>
        <dbReference type="Proteomes" id="UP000239709"/>
    </source>
</evidence>
<proteinExistence type="predicted"/>
<dbReference type="GO" id="GO:0008972">
    <property type="term" value="F:phosphomethylpyrimidine kinase activity"/>
    <property type="evidence" value="ECO:0007669"/>
    <property type="project" value="TreeGrafter"/>
</dbReference>
<dbReference type="GO" id="GO:0005829">
    <property type="term" value="C:cytosol"/>
    <property type="evidence" value="ECO:0007669"/>
    <property type="project" value="TreeGrafter"/>
</dbReference>
<keyword evidence="4" id="KW-1185">Reference proteome</keyword>
<protein>
    <submittedName>
        <fullName evidence="3">Hydroxymethylpyrimidine/phosphomethylpyrimidine kinase</fullName>
    </submittedName>
</protein>
<dbReference type="PANTHER" id="PTHR20858:SF17">
    <property type="entry name" value="HYDROXYMETHYLPYRIMIDINE_PHOSPHOMETHYLPYRIMIDINE KINASE THI20-RELATED"/>
    <property type="match status" value="1"/>
</dbReference>
<feature type="region of interest" description="Disordered" evidence="1">
    <location>
        <begin position="291"/>
        <end position="322"/>
    </location>
</feature>
<name>A0A2S0MDT9_9BURK</name>
<feature type="compositionally biased region" description="Pro residues" evidence="1">
    <location>
        <begin position="1"/>
        <end position="11"/>
    </location>
</feature>
<dbReference type="Pfam" id="PF08543">
    <property type="entry name" value="Phos_pyr_kin"/>
    <property type="match status" value="1"/>
</dbReference>
<dbReference type="UniPathway" id="UPA00060">
    <property type="reaction ID" value="UER00138"/>
</dbReference>
<dbReference type="KEGG" id="otk:C6570_06835"/>
<dbReference type="Proteomes" id="UP000239709">
    <property type="component" value="Chromosome"/>
</dbReference>
<accession>A0A2S0MDT9</accession>
<feature type="region of interest" description="Disordered" evidence="1">
    <location>
        <begin position="1"/>
        <end position="21"/>
    </location>
</feature>
<evidence type="ECO:0000256" key="1">
    <source>
        <dbReference type="SAM" id="MobiDB-lite"/>
    </source>
</evidence>
<evidence type="ECO:0000259" key="2">
    <source>
        <dbReference type="Pfam" id="PF08543"/>
    </source>
</evidence>
<dbReference type="InterPro" id="IPR013749">
    <property type="entry name" value="PM/HMP-P_kinase-1"/>
</dbReference>
<dbReference type="OrthoDB" id="9810880at2"/>